<dbReference type="PROSITE" id="PS50280">
    <property type="entry name" value="SET"/>
    <property type="match status" value="1"/>
</dbReference>
<feature type="chain" id="PRO_5043538944" description="SET domain-containing protein" evidence="1">
    <location>
        <begin position="25"/>
        <end position="375"/>
    </location>
</feature>
<proteinExistence type="predicted"/>
<evidence type="ECO:0000313" key="3">
    <source>
        <dbReference type="EMBL" id="CAK0735270.1"/>
    </source>
</evidence>
<dbReference type="EMBL" id="CAUYUE010000001">
    <property type="protein sequence ID" value="CAK0735270.1"/>
    <property type="molecule type" value="Genomic_DNA"/>
</dbReference>
<dbReference type="PANTHER" id="PTHR13271">
    <property type="entry name" value="UNCHARACTERIZED PUTATIVE METHYLTRANSFERASE"/>
    <property type="match status" value="1"/>
</dbReference>
<sequence>MHRLRKTALCVILAVFCCASSAYGADDLITWIRRTGGLVDLEIGAVNDKGLRGTKAARDMKKDQIAVHLPAHLAIPLGDGSVTPEENTVILLRQQRDHPEWNASMLPYWESLPRMGASITKENMPQAALHLLQDPVLAASIVVHNAYTKNVFEGGKPALIENFAQELPGIDLQFFRHLTSVVASYAFLFPSEDGVPHRMLLPLLDMINHANQPGANLHIMQAESGDIYAYTLRDIRAGEELKHTYTTGIRRNDHCIFHYGFVQESDTPALVEQDLPAGNLYDVSPYAETDYDIGGPLSSKAELQRLQAVLDSFTTTAAQDAELLQVQTPWWKFWARGVPRNDLERMFVQYRMMRKEGLHYVVQKLKDALMVTHEL</sequence>
<evidence type="ECO:0000259" key="2">
    <source>
        <dbReference type="PROSITE" id="PS50280"/>
    </source>
</evidence>
<dbReference type="InterPro" id="IPR050600">
    <property type="entry name" value="SETD3_SETD6_MTase"/>
</dbReference>
<dbReference type="InterPro" id="IPR001214">
    <property type="entry name" value="SET_dom"/>
</dbReference>
<feature type="domain" description="SET" evidence="2">
    <location>
        <begin position="39"/>
        <end position="246"/>
    </location>
</feature>
<dbReference type="InterPro" id="IPR046341">
    <property type="entry name" value="SET_dom_sf"/>
</dbReference>
<keyword evidence="4" id="KW-1185">Reference proteome</keyword>
<dbReference type="GO" id="GO:0016279">
    <property type="term" value="F:protein-lysine N-methyltransferase activity"/>
    <property type="evidence" value="ECO:0007669"/>
    <property type="project" value="TreeGrafter"/>
</dbReference>
<dbReference type="Gene3D" id="3.90.1410.10">
    <property type="entry name" value="set domain protein methyltransferase, domain 1"/>
    <property type="match status" value="1"/>
</dbReference>
<evidence type="ECO:0000256" key="1">
    <source>
        <dbReference type="SAM" id="SignalP"/>
    </source>
</evidence>
<organism evidence="3 4">
    <name type="scientific">Coccomyxa viridis</name>
    <dbReference type="NCBI Taxonomy" id="1274662"/>
    <lineage>
        <taxon>Eukaryota</taxon>
        <taxon>Viridiplantae</taxon>
        <taxon>Chlorophyta</taxon>
        <taxon>core chlorophytes</taxon>
        <taxon>Trebouxiophyceae</taxon>
        <taxon>Trebouxiophyceae incertae sedis</taxon>
        <taxon>Coccomyxaceae</taxon>
        <taxon>Coccomyxa</taxon>
    </lineage>
</organism>
<dbReference type="CDD" id="cd10527">
    <property type="entry name" value="SET_LSMT"/>
    <property type="match status" value="1"/>
</dbReference>
<accession>A0AAV1HS53</accession>
<protein>
    <recommendedName>
        <fullName evidence="2">SET domain-containing protein</fullName>
    </recommendedName>
</protein>
<dbReference type="SUPFAM" id="SSF82199">
    <property type="entry name" value="SET domain"/>
    <property type="match status" value="1"/>
</dbReference>
<comment type="caution">
    <text evidence="3">The sequence shown here is derived from an EMBL/GenBank/DDBJ whole genome shotgun (WGS) entry which is preliminary data.</text>
</comment>
<dbReference type="PANTHER" id="PTHR13271:SF151">
    <property type="entry name" value="SET DOMAIN-CONTAINING PROTEIN 4"/>
    <property type="match status" value="1"/>
</dbReference>
<gene>
    <name evidence="3" type="ORF">CVIRNUC_000553</name>
</gene>
<name>A0AAV1HS53_9CHLO</name>
<dbReference type="Pfam" id="PF00856">
    <property type="entry name" value="SET"/>
    <property type="match status" value="1"/>
</dbReference>
<keyword evidence="1" id="KW-0732">Signal</keyword>
<dbReference type="AlphaFoldDB" id="A0AAV1HS53"/>
<feature type="signal peptide" evidence="1">
    <location>
        <begin position="1"/>
        <end position="24"/>
    </location>
</feature>
<dbReference type="Proteomes" id="UP001314263">
    <property type="component" value="Unassembled WGS sequence"/>
</dbReference>
<evidence type="ECO:0000313" key="4">
    <source>
        <dbReference type="Proteomes" id="UP001314263"/>
    </source>
</evidence>
<reference evidence="3 4" key="1">
    <citation type="submission" date="2023-10" db="EMBL/GenBank/DDBJ databases">
        <authorList>
            <person name="Maclean D."/>
            <person name="Macfadyen A."/>
        </authorList>
    </citation>
    <scope>NUCLEOTIDE SEQUENCE [LARGE SCALE GENOMIC DNA]</scope>
</reference>